<name>A0A179BLD6_ACIFR</name>
<reference evidence="2 3" key="1">
    <citation type="submission" date="2016-04" db="EMBL/GenBank/DDBJ databases">
        <title>Acidithiobacillus ferrooxidans genome sequencing and assembly.</title>
        <authorList>
            <person name="Zhou Z."/>
        </authorList>
    </citation>
    <scope>NUCLEOTIDE SEQUENCE [LARGE SCALE GENOMIC DNA]</scope>
    <source>
        <strain evidence="2 3">BY0502</strain>
    </source>
</reference>
<protein>
    <submittedName>
        <fullName evidence="2">Uncharacterized protein</fullName>
    </submittedName>
</protein>
<comment type="caution">
    <text evidence="2">The sequence shown here is derived from an EMBL/GenBank/DDBJ whole genome shotgun (WGS) entry which is preliminary data.</text>
</comment>
<accession>A0A179BLD6</accession>
<feature type="region of interest" description="Disordered" evidence="1">
    <location>
        <begin position="1"/>
        <end position="30"/>
    </location>
</feature>
<organism evidence="2 3">
    <name type="scientific">Acidithiobacillus ferrooxidans</name>
    <name type="common">Thiobacillus ferrooxidans</name>
    <dbReference type="NCBI Taxonomy" id="920"/>
    <lineage>
        <taxon>Bacteria</taxon>
        <taxon>Pseudomonadati</taxon>
        <taxon>Pseudomonadota</taxon>
        <taxon>Acidithiobacillia</taxon>
        <taxon>Acidithiobacillales</taxon>
        <taxon>Acidithiobacillaceae</taxon>
        <taxon>Acidithiobacillus</taxon>
    </lineage>
</organism>
<dbReference type="EMBL" id="LVXZ01000045">
    <property type="protein sequence ID" value="OAP92199.1"/>
    <property type="molecule type" value="Genomic_DNA"/>
</dbReference>
<keyword evidence="3" id="KW-1185">Reference proteome</keyword>
<dbReference type="Proteomes" id="UP000078302">
    <property type="component" value="Unassembled WGS sequence"/>
</dbReference>
<gene>
    <name evidence="2" type="ORF">A4H96_04360</name>
</gene>
<evidence type="ECO:0000313" key="2">
    <source>
        <dbReference type="EMBL" id="OAP92199.1"/>
    </source>
</evidence>
<sequence length="67" mass="7464">MGDNQSCPPRSGDQPKGTNPQGLVPRHKGGKFLRTIGMARAEVKIGMMNLVYNMRRFTCLMQQSVAR</sequence>
<dbReference type="AlphaFoldDB" id="A0A179BLD6"/>
<evidence type="ECO:0000256" key="1">
    <source>
        <dbReference type="SAM" id="MobiDB-lite"/>
    </source>
</evidence>
<evidence type="ECO:0000313" key="3">
    <source>
        <dbReference type="Proteomes" id="UP000078302"/>
    </source>
</evidence>
<proteinExistence type="predicted"/>